<feature type="repeat" description="WD" evidence="3">
    <location>
        <begin position="282"/>
        <end position="317"/>
    </location>
</feature>
<dbReference type="SMART" id="SM00320">
    <property type="entry name" value="WD40"/>
    <property type="match status" value="7"/>
</dbReference>
<dbReference type="Gene3D" id="2.130.10.10">
    <property type="entry name" value="YVTN repeat-like/Quinoprotein amine dehydrogenase"/>
    <property type="match status" value="1"/>
</dbReference>
<evidence type="ECO:0000256" key="2">
    <source>
        <dbReference type="ARBA" id="ARBA00022737"/>
    </source>
</evidence>
<dbReference type="STRING" id="602072.A0A1R3RBX9"/>
<dbReference type="Proteomes" id="UP000188318">
    <property type="component" value="Unassembled WGS sequence"/>
</dbReference>
<dbReference type="PANTHER" id="PTHR19879:SF1">
    <property type="entry name" value="CANNONBALL-RELATED"/>
    <property type="match status" value="1"/>
</dbReference>
<dbReference type="OMA" id="NTIMHIF"/>
<dbReference type="VEuPathDB" id="FungiDB:ASPCADRAFT_9392"/>
<proteinExistence type="predicted"/>
<dbReference type="InterPro" id="IPR020472">
    <property type="entry name" value="WD40_PAC1"/>
</dbReference>
<name>A0A1R3RBX9_ASPC5</name>
<dbReference type="SUPFAM" id="SSF50978">
    <property type="entry name" value="WD40 repeat-like"/>
    <property type="match status" value="1"/>
</dbReference>
<protein>
    <submittedName>
        <fullName evidence="4">Uncharacterized protein</fullName>
    </submittedName>
</protein>
<dbReference type="InterPro" id="IPR036322">
    <property type="entry name" value="WD40_repeat_dom_sf"/>
</dbReference>
<dbReference type="PROSITE" id="PS50082">
    <property type="entry name" value="WD_REPEATS_2"/>
    <property type="match status" value="4"/>
</dbReference>
<evidence type="ECO:0000256" key="3">
    <source>
        <dbReference type="PROSITE-ProRule" id="PRU00221"/>
    </source>
</evidence>
<keyword evidence="1 3" id="KW-0853">WD repeat</keyword>
<dbReference type="AlphaFoldDB" id="A0A1R3RBX9"/>
<dbReference type="PROSITE" id="PS50294">
    <property type="entry name" value="WD_REPEATS_REGION"/>
    <property type="match status" value="2"/>
</dbReference>
<feature type="repeat" description="WD" evidence="3">
    <location>
        <begin position="240"/>
        <end position="281"/>
    </location>
</feature>
<dbReference type="GO" id="GO:0016251">
    <property type="term" value="F:RNA polymerase II general transcription initiation factor activity"/>
    <property type="evidence" value="ECO:0007669"/>
    <property type="project" value="TreeGrafter"/>
</dbReference>
<evidence type="ECO:0000256" key="1">
    <source>
        <dbReference type="ARBA" id="ARBA00022574"/>
    </source>
</evidence>
<dbReference type="InterPro" id="IPR015943">
    <property type="entry name" value="WD40/YVTN_repeat-like_dom_sf"/>
</dbReference>
<dbReference type="CDD" id="cd00200">
    <property type="entry name" value="WD40"/>
    <property type="match status" value="1"/>
</dbReference>
<organism evidence="4 5">
    <name type="scientific">Aspergillus carbonarius (strain ITEM 5010)</name>
    <dbReference type="NCBI Taxonomy" id="602072"/>
    <lineage>
        <taxon>Eukaryota</taxon>
        <taxon>Fungi</taxon>
        <taxon>Dikarya</taxon>
        <taxon>Ascomycota</taxon>
        <taxon>Pezizomycotina</taxon>
        <taxon>Eurotiomycetes</taxon>
        <taxon>Eurotiomycetidae</taxon>
        <taxon>Eurotiales</taxon>
        <taxon>Aspergillaceae</taxon>
        <taxon>Aspergillus</taxon>
        <taxon>Aspergillus subgen. Circumdati</taxon>
    </lineage>
</organism>
<sequence>MVIESNAEQRRDLEVQLVHDLDHTSEAVKCLAFSPNGKYIATGGAAGAAVFEVSTGRLKQVLKSTKHFPSSENNCVNGICFYFDNEMIITAWRDGCIKLWDFHSNTIMHIFVGHEGAISSIDIQHSGRYLVSGGRDDETVRVWDMVTRQLKGTVKFKGLVLSVSLSPDGRYVAAASINAPIIVFDILDGITVARTEPNLYEEYVWWGRSMADCRRLYSAHLDKTRVKLWDLYSSQCLRTFDGHNGCVTCAIVTSDSKWLIAGTEHSTLQLWNPDTGELFGAFKAHQRTVTCVGACQPNLFASGSSDGTVKIWRYLPN</sequence>
<gene>
    <name evidence="4" type="ORF">ASPCADRAFT_9392</name>
</gene>
<dbReference type="InterPro" id="IPR001680">
    <property type="entry name" value="WD40_rpt"/>
</dbReference>
<dbReference type="OrthoDB" id="538223at2759"/>
<dbReference type="Pfam" id="PF00400">
    <property type="entry name" value="WD40"/>
    <property type="match status" value="5"/>
</dbReference>
<dbReference type="PRINTS" id="PR00320">
    <property type="entry name" value="GPROTEINBRPT"/>
</dbReference>
<feature type="repeat" description="WD" evidence="3">
    <location>
        <begin position="111"/>
        <end position="153"/>
    </location>
</feature>
<dbReference type="PANTHER" id="PTHR19879">
    <property type="entry name" value="TRANSCRIPTION INITIATION FACTOR TFIID"/>
    <property type="match status" value="1"/>
</dbReference>
<evidence type="ECO:0000313" key="5">
    <source>
        <dbReference type="Proteomes" id="UP000188318"/>
    </source>
</evidence>
<evidence type="ECO:0000313" key="4">
    <source>
        <dbReference type="EMBL" id="OOF91990.1"/>
    </source>
</evidence>
<dbReference type="GO" id="GO:0006367">
    <property type="term" value="P:transcription initiation at RNA polymerase II promoter"/>
    <property type="evidence" value="ECO:0007669"/>
    <property type="project" value="TreeGrafter"/>
</dbReference>
<dbReference type="EMBL" id="KV907509">
    <property type="protein sequence ID" value="OOF91990.1"/>
    <property type="molecule type" value="Genomic_DNA"/>
</dbReference>
<feature type="repeat" description="WD" evidence="3">
    <location>
        <begin position="69"/>
        <end position="110"/>
    </location>
</feature>
<keyword evidence="2" id="KW-0677">Repeat</keyword>
<keyword evidence="5" id="KW-1185">Reference proteome</keyword>
<dbReference type="GO" id="GO:0005669">
    <property type="term" value="C:transcription factor TFIID complex"/>
    <property type="evidence" value="ECO:0007669"/>
    <property type="project" value="TreeGrafter"/>
</dbReference>
<reference evidence="5" key="1">
    <citation type="journal article" date="2017" name="Genome Biol.">
        <title>Comparative genomics reveals high biological diversity and specific adaptations in the industrially and medically important fungal genus Aspergillus.</title>
        <authorList>
            <person name="de Vries R.P."/>
            <person name="Riley R."/>
            <person name="Wiebenga A."/>
            <person name="Aguilar-Osorio G."/>
            <person name="Amillis S."/>
            <person name="Uchima C.A."/>
            <person name="Anderluh G."/>
            <person name="Asadollahi M."/>
            <person name="Askin M."/>
            <person name="Barry K."/>
            <person name="Battaglia E."/>
            <person name="Bayram O."/>
            <person name="Benocci T."/>
            <person name="Braus-Stromeyer S.A."/>
            <person name="Caldana C."/>
            <person name="Canovas D."/>
            <person name="Cerqueira G.C."/>
            <person name="Chen F."/>
            <person name="Chen W."/>
            <person name="Choi C."/>
            <person name="Clum A."/>
            <person name="Dos Santos R.A."/>
            <person name="Damasio A.R."/>
            <person name="Diallinas G."/>
            <person name="Emri T."/>
            <person name="Fekete E."/>
            <person name="Flipphi M."/>
            <person name="Freyberg S."/>
            <person name="Gallo A."/>
            <person name="Gournas C."/>
            <person name="Habgood R."/>
            <person name="Hainaut M."/>
            <person name="Harispe M.L."/>
            <person name="Henrissat B."/>
            <person name="Hilden K.S."/>
            <person name="Hope R."/>
            <person name="Hossain A."/>
            <person name="Karabika E."/>
            <person name="Karaffa L."/>
            <person name="Karanyi Z."/>
            <person name="Krasevec N."/>
            <person name="Kuo A."/>
            <person name="Kusch H."/>
            <person name="LaButti K."/>
            <person name="Lagendijk E.L."/>
            <person name="Lapidus A."/>
            <person name="Levasseur A."/>
            <person name="Lindquist E."/>
            <person name="Lipzen A."/>
            <person name="Logrieco A.F."/>
            <person name="MacCabe A."/>
            <person name="Maekelae M.R."/>
            <person name="Malavazi I."/>
            <person name="Melin P."/>
            <person name="Meyer V."/>
            <person name="Mielnichuk N."/>
            <person name="Miskei M."/>
            <person name="Molnar A.P."/>
            <person name="Mule G."/>
            <person name="Ngan C.Y."/>
            <person name="Orejas M."/>
            <person name="Orosz E."/>
            <person name="Ouedraogo J.P."/>
            <person name="Overkamp K.M."/>
            <person name="Park H.-S."/>
            <person name="Perrone G."/>
            <person name="Piumi F."/>
            <person name="Punt P.J."/>
            <person name="Ram A.F."/>
            <person name="Ramon A."/>
            <person name="Rauscher S."/>
            <person name="Record E."/>
            <person name="Riano-Pachon D.M."/>
            <person name="Robert V."/>
            <person name="Roehrig J."/>
            <person name="Ruller R."/>
            <person name="Salamov A."/>
            <person name="Salih N.S."/>
            <person name="Samson R.A."/>
            <person name="Sandor E."/>
            <person name="Sanguinetti M."/>
            <person name="Schuetze T."/>
            <person name="Sepcic K."/>
            <person name="Shelest E."/>
            <person name="Sherlock G."/>
            <person name="Sophianopoulou V."/>
            <person name="Squina F.M."/>
            <person name="Sun H."/>
            <person name="Susca A."/>
            <person name="Todd R.B."/>
            <person name="Tsang A."/>
            <person name="Unkles S.E."/>
            <person name="van de Wiele N."/>
            <person name="van Rossen-Uffink D."/>
            <person name="Oliveira J.V."/>
            <person name="Vesth T.C."/>
            <person name="Visser J."/>
            <person name="Yu J.-H."/>
            <person name="Zhou M."/>
            <person name="Andersen M.R."/>
            <person name="Archer D.B."/>
            <person name="Baker S.E."/>
            <person name="Benoit I."/>
            <person name="Brakhage A.A."/>
            <person name="Braus G.H."/>
            <person name="Fischer R."/>
            <person name="Frisvad J.C."/>
            <person name="Goldman G.H."/>
            <person name="Houbraken J."/>
            <person name="Oakley B."/>
            <person name="Pocsi I."/>
            <person name="Scazzocchio C."/>
            <person name="Seiboth B."/>
            <person name="vanKuyk P.A."/>
            <person name="Wortman J."/>
            <person name="Dyer P.S."/>
            <person name="Grigoriev I.V."/>
        </authorList>
    </citation>
    <scope>NUCLEOTIDE SEQUENCE [LARGE SCALE GENOMIC DNA]</scope>
    <source>
        <strain evidence="5">ITEM 5010</strain>
    </source>
</reference>
<dbReference type="InterPro" id="IPR019775">
    <property type="entry name" value="WD40_repeat_CS"/>
</dbReference>
<dbReference type="PROSITE" id="PS00678">
    <property type="entry name" value="WD_REPEATS_1"/>
    <property type="match status" value="2"/>
</dbReference>
<accession>A0A1R3RBX9</accession>